<feature type="domain" description="PAC" evidence="8">
    <location>
        <begin position="155"/>
        <end position="206"/>
    </location>
</feature>
<evidence type="ECO:0000256" key="5">
    <source>
        <dbReference type="ARBA" id="ARBA00022777"/>
    </source>
</evidence>
<feature type="transmembrane region" description="Helical" evidence="6">
    <location>
        <begin position="9"/>
        <end position="28"/>
    </location>
</feature>
<dbReference type="EMBL" id="PVUB01000001">
    <property type="protein sequence ID" value="PRZ27933.1"/>
    <property type="molecule type" value="Genomic_DNA"/>
</dbReference>
<feature type="domain" description="PAS" evidence="7">
    <location>
        <begin position="82"/>
        <end position="164"/>
    </location>
</feature>
<dbReference type="PROSITE" id="PS50113">
    <property type="entry name" value="PAC"/>
    <property type="match status" value="2"/>
</dbReference>
<sequence length="716" mass="82866">MKISFEKKIFLGFIVNLLVVIASGLIFISRLNKQTNQYMDPLLNWVELSLFLLSIILLIIVYFIIRSQLRAKKISGDLLSENRQLLRSIIDNTTNPIFIKKLNGEYLLVNKQFGALFKISNDEILGKTDYDFLPKSTADRYRNSDLEVVKVLRELKIEEIIEQEDGPHTYIAVKFPLYDATGRIYAIGGISTDISDRKKLEESNKITNKFFNMSLDIMVIASKDMFIRINPSLSKILGYTEEELLNHPFLTYVYPEDKTATLKEIDKLKTGVSIIQFENRWICKDKSVKRLLWSASSDIASGLFYAVAHDITTQKEIENSLIIADAFFNISYDIFVVAKEEYFIKINPAFTRTLGYNQEDMDKMPFLSFTHPEEQRASLDSMKKLQKGSTVLNHRARTLCKDGSYKWLDWTSTFDVRTGLMYAAARDISKLVENEESLKMADQFFNMSFDILTVTKENQLVKINPAFTKTLGYSQKEINKLKFTELIHPDNKKTVEEILAKLSKENPSVNFKDRMLCKDGTYKWLDWNINIDTKKNILYSVARDITEKVRLEEEEKKIINELYENEEKLQLIIENINEAVIVANLDKEIIMANYMANEIFGIENDAKIPANLSEHFELYFPDEQTVFPSQNLPMERALNGEETNDVDVVLWNPATHVKRRVLISGKPLIDQNKNVVAAVVTIKDISNYKKMEEELKETESKYRQLIGFRKEDKKES</sequence>
<feature type="domain" description="PAC" evidence="8">
    <location>
        <begin position="644"/>
        <end position="697"/>
    </location>
</feature>
<dbReference type="Proteomes" id="UP000237771">
    <property type="component" value="Unassembled WGS sequence"/>
</dbReference>
<dbReference type="Proteomes" id="UP000184384">
    <property type="component" value="Unassembled WGS sequence"/>
</dbReference>
<dbReference type="InterPro" id="IPR013656">
    <property type="entry name" value="PAS_4"/>
</dbReference>
<dbReference type="SMART" id="SM00091">
    <property type="entry name" value="PAS"/>
    <property type="match status" value="5"/>
</dbReference>
<dbReference type="InterPro" id="IPR000700">
    <property type="entry name" value="PAS-assoc_C"/>
</dbReference>
<dbReference type="EMBL" id="FQWO01000001">
    <property type="protein sequence ID" value="SHG26729.1"/>
    <property type="molecule type" value="Genomic_DNA"/>
</dbReference>
<evidence type="ECO:0000256" key="1">
    <source>
        <dbReference type="ARBA" id="ARBA00000085"/>
    </source>
</evidence>
<protein>
    <recommendedName>
        <fullName evidence="2">histidine kinase</fullName>
        <ecNumber evidence="2">2.7.13.3</ecNumber>
    </recommendedName>
</protein>
<reference evidence="11" key="1">
    <citation type="submission" date="2016-11" db="EMBL/GenBank/DDBJ databases">
        <authorList>
            <person name="Varghese N."/>
            <person name="Submissions S."/>
        </authorList>
    </citation>
    <scope>NUCLEOTIDE SEQUENCE [LARGE SCALE GENOMIC DNA]</scope>
    <source>
        <strain evidence="11">DSM 19729</strain>
    </source>
</reference>
<dbReference type="PROSITE" id="PS50112">
    <property type="entry name" value="PAS"/>
    <property type="match status" value="5"/>
</dbReference>
<keyword evidence="6" id="KW-0812">Transmembrane</keyword>
<dbReference type="Pfam" id="PF08448">
    <property type="entry name" value="PAS_4"/>
    <property type="match status" value="1"/>
</dbReference>
<evidence type="ECO:0000259" key="8">
    <source>
        <dbReference type="PROSITE" id="PS50113"/>
    </source>
</evidence>
<dbReference type="GO" id="GO:0004673">
    <property type="term" value="F:protein histidine kinase activity"/>
    <property type="evidence" value="ECO:0007669"/>
    <property type="project" value="UniProtKB-EC"/>
</dbReference>
<keyword evidence="5" id="KW-0418">Kinase</keyword>
<evidence type="ECO:0000313" key="9">
    <source>
        <dbReference type="EMBL" id="PRZ27933.1"/>
    </source>
</evidence>
<dbReference type="InterPro" id="IPR013655">
    <property type="entry name" value="PAS_fold_3"/>
</dbReference>
<evidence type="ECO:0000313" key="11">
    <source>
        <dbReference type="Proteomes" id="UP000184384"/>
    </source>
</evidence>
<keyword evidence="6" id="KW-1133">Transmembrane helix</keyword>
<dbReference type="InterPro" id="IPR001610">
    <property type="entry name" value="PAC"/>
</dbReference>
<dbReference type="EC" id="2.7.13.3" evidence="2"/>
<evidence type="ECO:0000259" key="7">
    <source>
        <dbReference type="PROSITE" id="PS50112"/>
    </source>
</evidence>
<evidence type="ECO:0000256" key="4">
    <source>
        <dbReference type="ARBA" id="ARBA00022679"/>
    </source>
</evidence>
<feature type="domain" description="PAS" evidence="7">
    <location>
        <begin position="217"/>
        <end position="272"/>
    </location>
</feature>
<keyword evidence="3" id="KW-0597">Phosphoprotein</keyword>
<reference evidence="10" key="2">
    <citation type="submission" date="2016-11" db="EMBL/GenBank/DDBJ databases">
        <authorList>
            <person name="Jaros S."/>
            <person name="Januszkiewicz K."/>
            <person name="Wedrychowicz H."/>
        </authorList>
    </citation>
    <scope>NUCLEOTIDE SEQUENCE [LARGE SCALE GENOMIC DNA]</scope>
    <source>
        <strain evidence="10">DSM 19729</strain>
    </source>
</reference>
<dbReference type="InterPro" id="IPR035965">
    <property type="entry name" value="PAS-like_dom_sf"/>
</dbReference>
<organism evidence="10 11">
    <name type="scientific">Flavobacterium granuli</name>
    <dbReference type="NCBI Taxonomy" id="280093"/>
    <lineage>
        <taxon>Bacteria</taxon>
        <taxon>Pseudomonadati</taxon>
        <taxon>Bacteroidota</taxon>
        <taxon>Flavobacteriia</taxon>
        <taxon>Flavobacteriales</taxon>
        <taxon>Flavobacteriaceae</taxon>
        <taxon>Flavobacterium</taxon>
    </lineage>
</organism>
<dbReference type="Pfam" id="PF13188">
    <property type="entry name" value="PAS_8"/>
    <property type="match status" value="1"/>
</dbReference>
<comment type="catalytic activity">
    <reaction evidence="1">
        <text>ATP + protein L-histidine = ADP + protein N-phospho-L-histidine.</text>
        <dbReference type="EC" id="2.7.13.3"/>
    </reaction>
</comment>
<dbReference type="Gene3D" id="3.30.450.20">
    <property type="entry name" value="PAS domain"/>
    <property type="match status" value="5"/>
</dbReference>
<dbReference type="STRING" id="280093.SAMN05443373_101216"/>
<accession>A0A1M5IF66</accession>
<dbReference type="SMART" id="SM00086">
    <property type="entry name" value="PAC"/>
    <property type="match status" value="5"/>
</dbReference>
<feature type="domain" description="PAS" evidence="7">
    <location>
        <begin position="434"/>
        <end position="506"/>
    </location>
</feature>
<keyword evidence="6" id="KW-0472">Membrane</keyword>
<dbReference type="RefSeq" id="WP_170066870.1">
    <property type="nucleotide sequence ID" value="NZ_FQWO01000001.1"/>
</dbReference>
<dbReference type="NCBIfam" id="TIGR00229">
    <property type="entry name" value="sensory_box"/>
    <property type="match status" value="5"/>
</dbReference>
<dbReference type="InterPro" id="IPR052162">
    <property type="entry name" value="Sensor_kinase/Photoreceptor"/>
</dbReference>
<feature type="domain" description="PAS" evidence="7">
    <location>
        <begin position="334"/>
        <end position="389"/>
    </location>
</feature>
<gene>
    <name evidence="9" type="ORF">BC624_101216</name>
    <name evidence="10" type="ORF">SAMN05443373_101216</name>
</gene>
<keyword evidence="12" id="KW-1185">Reference proteome</keyword>
<name>A0A1M5IF66_9FLAO</name>
<dbReference type="InterPro" id="IPR000014">
    <property type="entry name" value="PAS"/>
</dbReference>
<feature type="domain" description="PAS" evidence="7">
    <location>
        <begin position="565"/>
        <end position="641"/>
    </location>
</feature>
<evidence type="ECO:0000256" key="6">
    <source>
        <dbReference type="SAM" id="Phobius"/>
    </source>
</evidence>
<dbReference type="AlphaFoldDB" id="A0A1M5IF66"/>
<feature type="transmembrane region" description="Helical" evidence="6">
    <location>
        <begin position="48"/>
        <end position="65"/>
    </location>
</feature>
<evidence type="ECO:0000256" key="2">
    <source>
        <dbReference type="ARBA" id="ARBA00012438"/>
    </source>
</evidence>
<evidence type="ECO:0000256" key="3">
    <source>
        <dbReference type="ARBA" id="ARBA00022553"/>
    </source>
</evidence>
<dbReference type="SUPFAM" id="SSF55785">
    <property type="entry name" value="PYP-like sensor domain (PAS domain)"/>
    <property type="match status" value="5"/>
</dbReference>
<dbReference type="CDD" id="cd00130">
    <property type="entry name" value="PAS"/>
    <property type="match status" value="5"/>
</dbReference>
<proteinExistence type="predicted"/>
<dbReference type="PANTHER" id="PTHR43304:SF1">
    <property type="entry name" value="PAC DOMAIN-CONTAINING PROTEIN"/>
    <property type="match status" value="1"/>
</dbReference>
<dbReference type="PANTHER" id="PTHR43304">
    <property type="entry name" value="PHYTOCHROME-LIKE PROTEIN CPH1"/>
    <property type="match status" value="1"/>
</dbReference>
<reference evidence="9 12" key="3">
    <citation type="submission" date="2018-03" db="EMBL/GenBank/DDBJ databases">
        <title>Genomic Encyclopedia of Archaeal and Bacterial Type Strains, Phase II (KMG-II): from individual species to whole genera.</title>
        <authorList>
            <person name="Goeker M."/>
        </authorList>
    </citation>
    <scope>NUCLEOTIDE SEQUENCE [LARGE SCALE GENOMIC DNA]</scope>
    <source>
        <strain evidence="9 12">DSM 17797</strain>
    </source>
</reference>
<keyword evidence="4" id="KW-0808">Transferase</keyword>
<dbReference type="Pfam" id="PF08447">
    <property type="entry name" value="PAS_3"/>
    <property type="match status" value="3"/>
</dbReference>
<evidence type="ECO:0000313" key="12">
    <source>
        <dbReference type="Proteomes" id="UP000237771"/>
    </source>
</evidence>
<evidence type="ECO:0000313" key="10">
    <source>
        <dbReference type="EMBL" id="SHG26729.1"/>
    </source>
</evidence>